<dbReference type="RefSeq" id="WP_022540763.1">
    <property type="nucleotide sequence ID" value="NC_022521.1"/>
</dbReference>
<dbReference type="Proteomes" id="UP000016887">
    <property type="component" value="Chromosome"/>
</dbReference>
<evidence type="ECO:0000313" key="2">
    <source>
        <dbReference type="EMBL" id="BAN89482.1"/>
    </source>
</evidence>
<name>U3T7I5_9CREN</name>
<keyword evidence="1" id="KW-1133">Transmembrane helix</keyword>
<evidence type="ECO:0000313" key="3">
    <source>
        <dbReference type="Proteomes" id="UP000016887"/>
    </source>
</evidence>
<keyword evidence="3" id="KW-1185">Reference proteome</keyword>
<dbReference type="EMBL" id="AP012489">
    <property type="protein sequence ID" value="BAN89482.1"/>
    <property type="molecule type" value="Genomic_DNA"/>
</dbReference>
<dbReference type="KEGG" id="acj:ACAM_0013"/>
<sequence>MGATPVLTISGSIILLQLLTSPIFLGVVAVVLLLSVAGLFFSRRKGGLWISRLAKARGVIAVAAILLLIAVLLYSVRPWYDYGLYVEVIDQSKQPRLVFLYMAGWRETSPLCGSIIEVRDKDEVLGELSKRDLGISDPLGDVYIGVYETRDGTKAYVLVVQKSSRALYIKRPDGSVFVIGVDGVEKAYRTLSEIEADYCS</sequence>
<dbReference type="STRING" id="1198449.ACAM_0013"/>
<keyword evidence="1" id="KW-0812">Transmembrane</keyword>
<accession>U3T7I5</accession>
<reference evidence="2 3" key="1">
    <citation type="journal article" date="2013" name="Appl. Environ. Microbiol.">
        <title>Variation of the Virus-Related Elements within Syntenic Genomes of the Hyperthermophilic Archaeon Aeropyrum.</title>
        <authorList>
            <person name="Daifuku T."/>
            <person name="Yoshida T."/>
            <person name="Kitamura T."/>
            <person name="Kawaichi S."/>
            <person name="Inoue T."/>
            <person name="Nomura K."/>
            <person name="Yoshida Y."/>
            <person name="Kuno S."/>
            <person name="Sako Y."/>
        </authorList>
    </citation>
    <scope>NUCLEOTIDE SEQUENCE [LARGE SCALE GENOMIC DNA]</scope>
    <source>
        <strain evidence="2 3">SY1</strain>
    </source>
</reference>
<organism evidence="2 3">
    <name type="scientific">Aeropyrum camini SY1 = JCM 12091</name>
    <dbReference type="NCBI Taxonomy" id="1198449"/>
    <lineage>
        <taxon>Archaea</taxon>
        <taxon>Thermoproteota</taxon>
        <taxon>Thermoprotei</taxon>
        <taxon>Desulfurococcales</taxon>
        <taxon>Desulfurococcaceae</taxon>
        <taxon>Aeropyrum</taxon>
    </lineage>
</organism>
<feature type="transmembrane region" description="Helical" evidence="1">
    <location>
        <begin position="54"/>
        <end position="76"/>
    </location>
</feature>
<protein>
    <submittedName>
        <fullName evidence="2">Uncharacterized protein</fullName>
    </submittedName>
</protein>
<proteinExistence type="predicted"/>
<dbReference type="AlphaFoldDB" id="U3T7I5"/>
<feature type="transmembrane region" description="Helical" evidence="1">
    <location>
        <begin position="23"/>
        <end position="42"/>
    </location>
</feature>
<dbReference type="GeneID" id="17109586"/>
<evidence type="ECO:0000256" key="1">
    <source>
        <dbReference type="SAM" id="Phobius"/>
    </source>
</evidence>
<keyword evidence="1" id="KW-0472">Membrane</keyword>
<gene>
    <name evidence="2" type="ORF">ACAM_0013</name>
</gene>